<proteinExistence type="predicted"/>
<feature type="coiled-coil region" evidence="1">
    <location>
        <begin position="383"/>
        <end position="498"/>
    </location>
</feature>
<dbReference type="AlphaFoldDB" id="K2M6F0"/>
<evidence type="ECO:0000256" key="1">
    <source>
        <dbReference type="SAM" id="Coils"/>
    </source>
</evidence>
<protein>
    <submittedName>
        <fullName evidence="3">Uncharacterized protein</fullName>
    </submittedName>
</protein>
<evidence type="ECO:0000256" key="2">
    <source>
        <dbReference type="SAM" id="MobiDB-lite"/>
    </source>
</evidence>
<sequence length="584" mass="66668">MLIKLICDDSCGFVKRLGASERRVAWIVEEDIPLSDAAQIVSLNTAIAEGHHRDPGTTTTTNNNSNATREVTDLSDYVIITPSSGEPIDVRRTPNELGLRNGTTLRLARATEQAYSRMRALPDKSRSGPQPQPRGRITPPPSHSNTEDDTDEENDEFYASRQIGWFPFLLRPREMEPLVLISDPLRPVRETDAEPNTRPLCETCGALITHGDALRVAVDRHYKPMLMHQDYLEMPMEKLGGGQLRRWQSRFIQMSEKSIDWFAEKPRPGTKSRIHGHRYLVRNGHCHVEAIICNPDPATYTYCRDKNYYHFAVIFREPRKMYFFRVSSEQQQAQAVGFLKTCIKRLLDRAPVRNPVMWKQRVDQFLANAAQLGELHTTNRMAIEALQMKAQSLEEELAEALELKPKLVAALSTETSYVQTLREELAGYENDMKRAQERVKAEESRLAEEQRLLQEQEAELGDETYKVSVLKQYALQQREEAEKRVAELRERAAALQEEERAVFCRWRRLEEQHRAQQETSRQSGLYSFSEDGVGIPSGSPRLSMELAASAARLTLCSESVCSLSPPLCSPQRPLIFSTSREREL</sequence>
<organism evidence="3 4">
    <name type="scientific">Trypanosoma cruzi marinkellei</name>
    <dbReference type="NCBI Taxonomy" id="85056"/>
    <lineage>
        <taxon>Eukaryota</taxon>
        <taxon>Discoba</taxon>
        <taxon>Euglenozoa</taxon>
        <taxon>Kinetoplastea</taxon>
        <taxon>Metakinetoplastina</taxon>
        <taxon>Trypanosomatida</taxon>
        <taxon>Trypanosomatidae</taxon>
        <taxon>Trypanosoma</taxon>
        <taxon>Schizotrypanum</taxon>
    </lineage>
</organism>
<reference evidence="3 4" key="1">
    <citation type="journal article" date="2012" name="BMC Genomics">
        <title>Comparative genomic analysis of human infective Trypanosoma cruzi lineages with the bat-restricted subspecies T. cruzi marinkellei.</title>
        <authorList>
            <person name="Franzen O."/>
            <person name="Talavera-Lopez C."/>
            <person name="Ochaya S."/>
            <person name="Butler C.E."/>
            <person name="Messenger L.A."/>
            <person name="Lewis M.D."/>
            <person name="Llewellyn M.S."/>
            <person name="Marinkelle C.J."/>
            <person name="Tyler K.M."/>
            <person name="Miles M.A."/>
            <person name="Andersson B."/>
        </authorList>
    </citation>
    <scope>NUCLEOTIDE SEQUENCE [LARGE SCALE GENOMIC DNA]</scope>
    <source>
        <strain evidence="3 4">B7</strain>
    </source>
</reference>
<evidence type="ECO:0000313" key="3">
    <source>
        <dbReference type="EMBL" id="EKF30523.1"/>
    </source>
</evidence>
<gene>
    <name evidence="3" type="ORF">MOQ_005663</name>
</gene>
<dbReference type="Proteomes" id="UP000007350">
    <property type="component" value="Unassembled WGS sequence"/>
</dbReference>
<accession>K2M6F0</accession>
<keyword evidence="1" id="KW-0175">Coiled coil</keyword>
<comment type="caution">
    <text evidence="3">The sequence shown here is derived from an EMBL/GenBank/DDBJ whole genome shotgun (WGS) entry which is preliminary data.</text>
</comment>
<dbReference type="EMBL" id="AHKC01012009">
    <property type="protein sequence ID" value="EKF30523.1"/>
    <property type="molecule type" value="Genomic_DNA"/>
</dbReference>
<feature type="region of interest" description="Disordered" evidence="2">
    <location>
        <begin position="111"/>
        <end position="154"/>
    </location>
</feature>
<evidence type="ECO:0000313" key="4">
    <source>
        <dbReference type="Proteomes" id="UP000007350"/>
    </source>
</evidence>
<name>K2M6F0_TRYCR</name>
<keyword evidence="4" id="KW-1185">Reference proteome</keyword>
<dbReference type="OrthoDB" id="248404at2759"/>